<sequence>MKKVGIWMDSKHAHIIRLAQEEETLETINSDIEFFNRTGTGGTRVKSGVTQDVTHERKYLEKEKAQFKNYFNSIAEAVVDCDELMIFGPADINEKFKKELSEHRKSLFGKLKAVEKADSMTENQTKAYVRNYFRHK</sequence>
<dbReference type="AlphaFoldDB" id="A0A1T5CQG2"/>
<evidence type="ECO:0000313" key="2">
    <source>
        <dbReference type="Proteomes" id="UP000190339"/>
    </source>
</evidence>
<dbReference type="STRING" id="561365.SAMN05660866_02379"/>
<dbReference type="RefSeq" id="WP_079512831.1">
    <property type="nucleotide sequence ID" value="NZ_CAXBOB010000023.1"/>
</dbReference>
<dbReference type="SUPFAM" id="SSF53137">
    <property type="entry name" value="Translational machinery components"/>
    <property type="match status" value="1"/>
</dbReference>
<dbReference type="OrthoDB" id="594984at2"/>
<evidence type="ECO:0008006" key="3">
    <source>
        <dbReference type="Google" id="ProtNLM"/>
    </source>
</evidence>
<name>A0A1T5CQG2_9FLAO</name>
<gene>
    <name evidence="1" type="ORF">SAMN05660866_02379</name>
</gene>
<proteinExistence type="predicted"/>
<reference evidence="2" key="1">
    <citation type="submission" date="2017-02" db="EMBL/GenBank/DDBJ databases">
        <authorList>
            <person name="Varghese N."/>
            <person name="Submissions S."/>
        </authorList>
    </citation>
    <scope>NUCLEOTIDE SEQUENCE [LARGE SCALE GENOMIC DNA]</scope>
    <source>
        <strain evidence="2">DSM 23546</strain>
    </source>
</reference>
<accession>A0A1T5CQG2</accession>
<keyword evidence="2" id="KW-1185">Reference proteome</keyword>
<protein>
    <recommendedName>
        <fullName evidence="3">Protein required for attachment to host cells</fullName>
    </recommendedName>
</protein>
<organism evidence="1 2">
    <name type="scientific">Maribacter arcticus</name>
    <dbReference type="NCBI Taxonomy" id="561365"/>
    <lineage>
        <taxon>Bacteria</taxon>
        <taxon>Pseudomonadati</taxon>
        <taxon>Bacteroidota</taxon>
        <taxon>Flavobacteriia</taxon>
        <taxon>Flavobacteriales</taxon>
        <taxon>Flavobacteriaceae</taxon>
        <taxon>Maribacter</taxon>
    </lineage>
</organism>
<evidence type="ECO:0000313" key="1">
    <source>
        <dbReference type="EMBL" id="SKB61657.1"/>
    </source>
</evidence>
<dbReference type="EMBL" id="FUYL01000007">
    <property type="protein sequence ID" value="SKB61657.1"/>
    <property type="molecule type" value="Genomic_DNA"/>
</dbReference>
<dbReference type="Proteomes" id="UP000190339">
    <property type="component" value="Unassembled WGS sequence"/>
</dbReference>